<dbReference type="PROSITE" id="PS50294">
    <property type="entry name" value="WD_REPEATS_REGION"/>
    <property type="match status" value="2"/>
</dbReference>
<name>A0A4S4E9T5_CAMSN</name>
<keyword evidence="4" id="KW-0336">GPI-anchor</keyword>
<dbReference type="GO" id="GO:0098552">
    <property type="term" value="C:side of membrane"/>
    <property type="evidence" value="ECO:0007669"/>
    <property type="project" value="UniProtKB-KW"/>
</dbReference>
<dbReference type="Proteomes" id="UP000306102">
    <property type="component" value="Unassembled WGS sequence"/>
</dbReference>
<dbReference type="PANTHER" id="PTHR31673:SF23">
    <property type="entry name" value="COBRA-LIKE PROTEIN 4"/>
    <property type="match status" value="1"/>
</dbReference>
<evidence type="ECO:0000256" key="9">
    <source>
        <dbReference type="PROSITE-ProRule" id="PRU00221"/>
    </source>
</evidence>
<keyword evidence="10" id="KW-0472">Membrane</keyword>
<dbReference type="GO" id="GO:0052324">
    <property type="term" value="P:plant-type cell wall cellulose biosynthetic process"/>
    <property type="evidence" value="ECO:0007669"/>
    <property type="project" value="TreeGrafter"/>
</dbReference>
<dbReference type="Pfam" id="PF04833">
    <property type="entry name" value="COBRA"/>
    <property type="match status" value="1"/>
</dbReference>
<dbReference type="SUPFAM" id="SSF50978">
    <property type="entry name" value="WD40 repeat-like"/>
    <property type="match status" value="1"/>
</dbReference>
<dbReference type="InterPro" id="IPR001680">
    <property type="entry name" value="WD40_rpt"/>
</dbReference>
<dbReference type="Pfam" id="PF00400">
    <property type="entry name" value="WD40"/>
    <property type="match status" value="3"/>
</dbReference>
<dbReference type="Pfam" id="PF25079">
    <property type="entry name" value="COB_C"/>
    <property type="match status" value="1"/>
</dbReference>
<evidence type="ECO:0000256" key="3">
    <source>
        <dbReference type="ARBA" id="ARBA00022574"/>
    </source>
</evidence>
<dbReference type="InterPro" id="IPR015943">
    <property type="entry name" value="WD40/YVTN_repeat-like_dom_sf"/>
</dbReference>
<keyword evidence="8" id="KW-0449">Lipoprotein</keyword>
<gene>
    <name evidence="12" type="ORF">TEA_021388</name>
</gene>
<accession>A0A4S4E9T5</accession>
<dbReference type="EMBL" id="SDRB02006216">
    <property type="protein sequence ID" value="THG12910.1"/>
    <property type="molecule type" value="Genomic_DNA"/>
</dbReference>
<feature type="repeat" description="WD" evidence="9">
    <location>
        <begin position="865"/>
        <end position="897"/>
    </location>
</feature>
<dbReference type="SMART" id="SM00320">
    <property type="entry name" value="WD40"/>
    <property type="match status" value="3"/>
</dbReference>
<keyword evidence="6" id="KW-0677">Repeat</keyword>
<dbReference type="Gene3D" id="2.130.10.10">
    <property type="entry name" value="YVTN repeat-like/Quinoprotein amine dehydrogenase"/>
    <property type="match status" value="2"/>
</dbReference>
<dbReference type="PROSITE" id="PS50082">
    <property type="entry name" value="WD_REPEATS_2"/>
    <property type="match status" value="3"/>
</dbReference>
<dbReference type="InterPro" id="IPR006918">
    <property type="entry name" value="COBRA_pln"/>
</dbReference>
<dbReference type="AlphaFoldDB" id="A0A4S4E9T5"/>
<evidence type="ECO:0000256" key="1">
    <source>
        <dbReference type="ARBA" id="ARBA00004609"/>
    </source>
</evidence>
<dbReference type="PANTHER" id="PTHR31673">
    <property type="entry name" value="PROTEIN COBRA"/>
    <property type="match status" value="1"/>
</dbReference>
<comment type="caution">
    <text evidence="12">The sequence shown here is derived from an EMBL/GenBank/DDBJ whole genome shotgun (WGS) entry which is preliminary data.</text>
</comment>
<dbReference type="InterPro" id="IPR056900">
    <property type="entry name" value="COB_C"/>
</dbReference>
<organism evidence="12 13">
    <name type="scientific">Camellia sinensis var. sinensis</name>
    <name type="common">China tea</name>
    <dbReference type="NCBI Taxonomy" id="542762"/>
    <lineage>
        <taxon>Eukaryota</taxon>
        <taxon>Viridiplantae</taxon>
        <taxon>Streptophyta</taxon>
        <taxon>Embryophyta</taxon>
        <taxon>Tracheophyta</taxon>
        <taxon>Spermatophyta</taxon>
        <taxon>Magnoliopsida</taxon>
        <taxon>eudicotyledons</taxon>
        <taxon>Gunneridae</taxon>
        <taxon>Pentapetalae</taxon>
        <taxon>asterids</taxon>
        <taxon>Ericales</taxon>
        <taxon>Theaceae</taxon>
        <taxon>Camellia</taxon>
    </lineage>
</organism>
<evidence type="ECO:0000313" key="13">
    <source>
        <dbReference type="Proteomes" id="UP000306102"/>
    </source>
</evidence>
<evidence type="ECO:0000256" key="2">
    <source>
        <dbReference type="ARBA" id="ARBA00005507"/>
    </source>
</evidence>
<dbReference type="PROSITE" id="PS00678">
    <property type="entry name" value="WD_REPEATS_1"/>
    <property type="match status" value="1"/>
</dbReference>
<protein>
    <recommendedName>
        <fullName evidence="11">COBRA C-terminal domain-containing protein</fullName>
    </recommendedName>
</protein>
<dbReference type="InterPro" id="IPR019775">
    <property type="entry name" value="WD40_repeat_CS"/>
</dbReference>
<dbReference type="GO" id="GO:0010215">
    <property type="term" value="P:cellulose microfibril organization"/>
    <property type="evidence" value="ECO:0007669"/>
    <property type="project" value="InterPro"/>
</dbReference>
<evidence type="ECO:0000256" key="5">
    <source>
        <dbReference type="ARBA" id="ARBA00022729"/>
    </source>
</evidence>
<sequence>MHSFSVWDLLFTFLLLHQLSILYILLFPHLDIPHQQACNPAKFVVMEFDSLPNPVYEIPFKAKVHCQRCRCHRFAELKWLICTVILFMIFYSAEAYDPLDPFGNVTVKWDIMSWTTDGYVATVTMINFQTFRQIMSPGWTLGWSWAKKEVIWGMVGAQASEQGDCSKFKTNIPHCCLRNPTAVDLLPDAPYNQQYSNCCKGGVLASMAQDPAGAVTAFQITVGLSGTSNKTVKLPKNFTLLGPGPGYTCGPAKMVPSTLFPTPDHRRKTQALMTWNVTCTYSQFMASKNPTCCVSFSSFYSDIITPCPSCSCGCQNKKNCIIVHWHVKLNYKEYWRVKIAITNFNYRMNYSDWTLVAQHPNLDNLTQVFSFQYKPLLPYQSINDTGMFYGMKFYNDLLMEAGPLGNVQSELLLQKNKETFSFKQGWAFPRKIYFNGDECKFPPPDAYPSLPNNAKNSCNLQVRRRRRSETNHLRLTTHQQRASSKIQGNISLAIAILARFMADIFGNSFEDGFNLQWRRMQVLLSRCIPSLPNNAKGAKTAPVPLPPSALVTMAPYKEILVLHIEADHYIFPNSAVHDTKGSSKSFPKHETRHVSEHKNVARCARFSPDGRFLATGSADTSIKLFEDTHNVRSVSFHPSGDFVLAVSMRDKYGVCNVLNNGGSYRNGSGNADAVAGVTAIVLVDCTVGLRPLFGPSNGRPHSVAWSTKLTNLGLLSPTNPILVPVLSKALFHADELFRSSRLMAVKISHGTSSLQEENFLQSMMFDKMMKYANGLKSRPLVNWKGDPGTDHPIAHLYDVNTFQCYLTAKDQDIGVNGVINQVRYSSTGGMYVTASKDGAIRIWDGVTANCVRSIVGAHGTTEAISANFTKDQRFVLSCGKDSSVKLWEVGTGKLVKQYQGATHTQLRCQAVFNDTEEFVLSIDEPSNEKKWRGGHPTTLAHLVGSSTHQQSQRLFRVGTTGQYGSGRK</sequence>
<evidence type="ECO:0000256" key="6">
    <source>
        <dbReference type="ARBA" id="ARBA00022737"/>
    </source>
</evidence>
<dbReference type="STRING" id="542762.A0A4S4E9T5"/>
<dbReference type="GO" id="GO:0005886">
    <property type="term" value="C:plasma membrane"/>
    <property type="evidence" value="ECO:0007669"/>
    <property type="project" value="UniProtKB-SubCell"/>
</dbReference>
<feature type="repeat" description="WD" evidence="9">
    <location>
        <begin position="819"/>
        <end position="853"/>
    </location>
</feature>
<keyword evidence="10" id="KW-0812">Transmembrane</keyword>
<evidence type="ECO:0000256" key="10">
    <source>
        <dbReference type="SAM" id="Phobius"/>
    </source>
</evidence>
<keyword evidence="13" id="KW-1185">Reference proteome</keyword>
<reference evidence="12 13" key="1">
    <citation type="journal article" date="2018" name="Proc. Natl. Acad. Sci. U.S.A.">
        <title>Draft genome sequence of Camellia sinensis var. sinensis provides insights into the evolution of the tea genome and tea quality.</title>
        <authorList>
            <person name="Wei C."/>
            <person name="Yang H."/>
            <person name="Wang S."/>
            <person name="Zhao J."/>
            <person name="Liu C."/>
            <person name="Gao L."/>
            <person name="Xia E."/>
            <person name="Lu Y."/>
            <person name="Tai Y."/>
            <person name="She G."/>
            <person name="Sun J."/>
            <person name="Cao H."/>
            <person name="Tong W."/>
            <person name="Gao Q."/>
            <person name="Li Y."/>
            <person name="Deng W."/>
            <person name="Jiang X."/>
            <person name="Wang W."/>
            <person name="Chen Q."/>
            <person name="Zhang S."/>
            <person name="Li H."/>
            <person name="Wu J."/>
            <person name="Wang P."/>
            <person name="Li P."/>
            <person name="Shi C."/>
            <person name="Zheng F."/>
            <person name="Jian J."/>
            <person name="Huang B."/>
            <person name="Shan D."/>
            <person name="Shi M."/>
            <person name="Fang C."/>
            <person name="Yue Y."/>
            <person name="Li F."/>
            <person name="Li D."/>
            <person name="Wei S."/>
            <person name="Han B."/>
            <person name="Jiang C."/>
            <person name="Yin Y."/>
            <person name="Xia T."/>
            <person name="Zhang Z."/>
            <person name="Bennetzen J.L."/>
            <person name="Zhao S."/>
            <person name="Wan X."/>
        </authorList>
    </citation>
    <scope>NUCLEOTIDE SEQUENCE [LARGE SCALE GENOMIC DNA]</scope>
    <source>
        <strain evidence="13">cv. Shuchazao</strain>
        <tissue evidence="12">Leaf</tissue>
    </source>
</reference>
<evidence type="ECO:0000259" key="11">
    <source>
        <dbReference type="Pfam" id="PF25079"/>
    </source>
</evidence>
<feature type="transmembrane region" description="Helical" evidence="10">
    <location>
        <begin position="6"/>
        <end position="26"/>
    </location>
</feature>
<proteinExistence type="inferred from homology"/>
<feature type="repeat" description="WD" evidence="9">
    <location>
        <begin position="594"/>
        <end position="626"/>
    </location>
</feature>
<feature type="transmembrane region" description="Helical" evidence="10">
    <location>
        <begin position="77"/>
        <end position="93"/>
    </location>
</feature>
<comment type="subcellular location">
    <subcellularLocation>
        <location evidence="1">Cell membrane</location>
        <topology evidence="1">Lipid-anchor</topology>
        <topology evidence="1">GPI-anchor</topology>
    </subcellularLocation>
</comment>
<feature type="domain" description="COBRA C-terminal" evidence="11">
    <location>
        <begin position="319"/>
        <end position="448"/>
    </location>
</feature>
<keyword evidence="10" id="KW-1133">Transmembrane helix</keyword>
<evidence type="ECO:0000256" key="7">
    <source>
        <dbReference type="ARBA" id="ARBA00023180"/>
    </source>
</evidence>
<evidence type="ECO:0000256" key="4">
    <source>
        <dbReference type="ARBA" id="ARBA00022622"/>
    </source>
</evidence>
<evidence type="ECO:0000256" key="8">
    <source>
        <dbReference type="ARBA" id="ARBA00023288"/>
    </source>
</evidence>
<dbReference type="InterPro" id="IPR036322">
    <property type="entry name" value="WD40_repeat_dom_sf"/>
</dbReference>
<comment type="similarity">
    <text evidence="2">Belongs to the COBRA family.</text>
</comment>
<keyword evidence="7" id="KW-0325">Glycoprotein</keyword>
<keyword evidence="3 9" id="KW-0853">WD repeat</keyword>
<keyword evidence="5" id="KW-0732">Signal</keyword>
<evidence type="ECO:0000313" key="12">
    <source>
        <dbReference type="EMBL" id="THG12910.1"/>
    </source>
</evidence>